<feature type="region of interest" description="Disordered" evidence="1">
    <location>
        <begin position="57"/>
        <end position="76"/>
    </location>
</feature>
<keyword evidence="3" id="KW-1185">Reference proteome</keyword>
<feature type="compositionally biased region" description="Basic residues" evidence="1">
    <location>
        <begin position="88"/>
        <end position="98"/>
    </location>
</feature>
<feature type="compositionally biased region" description="Low complexity" evidence="1">
    <location>
        <begin position="159"/>
        <end position="175"/>
    </location>
</feature>
<gene>
    <name evidence="2" type="ORF">CPB83DRAFT_846425</name>
</gene>
<organism evidence="2 3">
    <name type="scientific">Crepidotus variabilis</name>
    <dbReference type="NCBI Taxonomy" id="179855"/>
    <lineage>
        <taxon>Eukaryota</taxon>
        <taxon>Fungi</taxon>
        <taxon>Dikarya</taxon>
        <taxon>Basidiomycota</taxon>
        <taxon>Agaricomycotina</taxon>
        <taxon>Agaricomycetes</taxon>
        <taxon>Agaricomycetidae</taxon>
        <taxon>Agaricales</taxon>
        <taxon>Agaricineae</taxon>
        <taxon>Crepidotaceae</taxon>
        <taxon>Crepidotus</taxon>
    </lineage>
</organism>
<dbReference type="AlphaFoldDB" id="A0A9P6JUF9"/>
<feature type="region of interest" description="Disordered" evidence="1">
    <location>
        <begin position="88"/>
        <end position="109"/>
    </location>
</feature>
<evidence type="ECO:0000313" key="2">
    <source>
        <dbReference type="EMBL" id="KAF9532819.1"/>
    </source>
</evidence>
<evidence type="ECO:0000256" key="1">
    <source>
        <dbReference type="SAM" id="MobiDB-lite"/>
    </source>
</evidence>
<evidence type="ECO:0000313" key="3">
    <source>
        <dbReference type="Proteomes" id="UP000807306"/>
    </source>
</evidence>
<reference evidence="2" key="1">
    <citation type="submission" date="2020-11" db="EMBL/GenBank/DDBJ databases">
        <authorList>
            <consortium name="DOE Joint Genome Institute"/>
            <person name="Ahrendt S."/>
            <person name="Riley R."/>
            <person name="Andreopoulos W."/>
            <person name="Labutti K."/>
            <person name="Pangilinan J."/>
            <person name="Ruiz-Duenas F.J."/>
            <person name="Barrasa J.M."/>
            <person name="Sanchez-Garcia M."/>
            <person name="Camarero S."/>
            <person name="Miyauchi S."/>
            <person name="Serrano A."/>
            <person name="Linde D."/>
            <person name="Babiker R."/>
            <person name="Drula E."/>
            <person name="Ayuso-Fernandez I."/>
            <person name="Pacheco R."/>
            <person name="Padilla G."/>
            <person name="Ferreira P."/>
            <person name="Barriuso J."/>
            <person name="Kellner H."/>
            <person name="Castanera R."/>
            <person name="Alfaro M."/>
            <person name="Ramirez L."/>
            <person name="Pisabarro A.G."/>
            <person name="Kuo A."/>
            <person name="Tritt A."/>
            <person name="Lipzen A."/>
            <person name="He G."/>
            <person name="Yan M."/>
            <person name="Ng V."/>
            <person name="Cullen D."/>
            <person name="Martin F."/>
            <person name="Rosso M.-N."/>
            <person name="Henrissat B."/>
            <person name="Hibbett D."/>
            <person name="Martinez A.T."/>
            <person name="Grigoriev I.V."/>
        </authorList>
    </citation>
    <scope>NUCLEOTIDE SEQUENCE</scope>
    <source>
        <strain evidence="2">CBS 506.95</strain>
    </source>
</reference>
<comment type="caution">
    <text evidence="2">The sequence shown here is derived from an EMBL/GenBank/DDBJ whole genome shotgun (WGS) entry which is preliminary data.</text>
</comment>
<accession>A0A9P6JUF9</accession>
<sequence length="236" mass="26853">MDAGQVDSFNSSSQIDAYLLDFHPHPSTSRPRRKSRAAYPGITGHSWLRRPCWETSFANDSSSSESEDSDEDDYSWYYKNPDRYVWRPRKNRVNRKVGQRPAKLDLDLSNTEPLASKKYSLPSPTAPSPLLSPGSKLLWRDDFGFPELFEGSQKARLQPMPTSPYTSNPPSSRSSSEGRALSWVNTPTSSMESFDITSEERRTSCDSSTRIRRRGHAAWLESWHSSPFFTSEPSVY</sequence>
<feature type="region of interest" description="Disordered" evidence="1">
    <location>
        <begin position="150"/>
        <end position="211"/>
    </location>
</feature>
<dbReference type="EMBL" id="MU157830">
    <property type="protein sequence ID" value="KAF9532819.1"/>
    <property type="molecule type" value="Genomic_DNA"/>
</dbReference>
<dbReference type="Proteomes" id="UP000807306">
    <property type="component" value="Unassembled WGS sequence"/>
</dbReference>
<feature type="region of interest" description="Disordered" evidence="1">
    <location>
        <begin position="20"/>
        <end position="40"/>
    </location>
</feature>
<feature type="compositionally biased region" description="Polar residues" evidence="1">
    <location>
        <begin position="183"/>
        <end position="196"/>
    </location>
</feature>
<protein>
    <submittedName>
        <fullName evidence="2">Uncharacterized protein</fullName>
    </submittedName>
</protein>
<name>A0A9P6JUF9_9AGAR</name>
<proteinExistence type="predicted"/>
<feature type="compositionally biased region" description="Acidic residues" evidence="1">
    <location>
        <begin position="65"/>
        <end position="74"/>
    </location>
</feature>